<protein>
    <submittedName>
        <fullName evidence="1">Uncharacterized protein</fullName>
    </submittedName>
</protein>
<accession>A0ACB9ADY3</accession>
<keyword evidence="2" id="KW-1185">Reference proteome</keyword>
<gene>
    <name evidence="1" type="ORF">L2E82_36852</name>
</gene>
<reference evidence="1 2" key="2">
    <citation type="journal article" date="2022" name="Mol. Ecol. Resour.">
        <title>The genomes of chicory, endive, great burdock and yacon provide insights into Asteraceae paleo-polyploidization history and plant inulin production.</title>
        <authorList>
            <person name="Fan W."/>
            <person name="Wang S."/>
            <person name="Wang H."/>
            <person name="Wang A."/>
            <person name="Jiang F."/>
            <person name="Liu H."/>
            <person name="Zhao H."/>
            <person name="Xu D."/>
            <person name="Zhang Y."/>
        </authorList>
    </citation>
    <scope>NUCLEOTIDE SEQUENCE [LARGE SCALE GENOMIC DNA]</scope>
    <source>
        <strain evidence="2">cv. Punajuju</strain>
        <tissue evidence="1">Leaves</tissue>
    </source>
</reference>
<sequence length="189" mass="20862">MSLAETLLDDDPNELLVGRLIIRLQSMLQGLSQFPQFPFTKENPIDEIPKAIKLNETEEVTNEAVTTTLRRAISFYSTILAHDGHWPAESAGPLFFLPPLNEDGGWGLHIEGHSTMVGSVLSYITLRLLGEEADNVAEDMAVVKGRKWILDHGGAVGIPSWGKFWLTTCICAGNFSINDSVYKLQSHVV</sequence>
<name>A0ACB9ADY3_CICIN</name>
<reference evidence="2" key="1">
    <citation type="journal article" date="2022" name="Mol. Ecol. Resour.">
        <title>The genomes of chicory, endive, great burdock and yacon provide insights into Asteraceae palaeo-polyploidization history and plant inulin production.</title>
        <authorList>
            <person name="Fan W."/>
            <person name="Wang S."/>
            <person name="Wang H."/>
            <person name="Wang A."/>
            <person name="Jiang F."/>
            <person name="Liu H."/>
            <person name="Zhao H."/>
            <person name="Xu D."/>
            <person name="Zhang Y."/>
        </authorList>
    </citation>
    <scope>NUCLEOTIDE SEQUENCE [LARGE SCALE GENOMIC DNA]</scope>
    <source>
        <strain evidence="2">cv. Punajuju</strain>
    </source>
</reference>
<organism evidence="1 2">
    <name type="scientific">Cichorium intybus</name>
    <name type="common">Chicory</name>
    <dbReference type="NCBI Taxonomy" id="13427"/>
    <lineage>
        <taxon>Eukaryota</taxon>
        <taxon>Viridiplantae</taxon>
        <taxon>Streptophyta</taxon>
        <taxon>Embryophyta</taxon>
        <taxon>Tracheophyta</taxon>
        <taxon>Spermatophyta</taxon>
        <taxon>Magnoliopsida</taxon>
        <taxon>eudicotyledons</taxon>
        <taxon>Gunneridae</taxon>
        <taxon>Pentapetalae</taxon>
        <taxon>asterids</taxon>
        <taxon>campanulids</taxon>
        <taxon>Asterales</taxon>
        <taxon>Asteraceae</taxon>
        <taxon>Cichorioideae</taxon>
        <taxon>Cichorieae</taxon>
        <taxon>Cichoriinae</taxon>
        <taxon>Cichorium</taxon>
    </lineage>
</organism>
<evidence type="ECO:0000313" key="1">
    <source>
        <dbReference type="EMBL" id="KAI3707918.1"/>
    </source>
</evidence>
<evidence type="ECO:0000313" key="2">
    <source>
        <dbReference type="Proteomes" id="UP001055811"/>
    </source>
</evidence>
<dbReference type="EMBL" id="CM042015">
    <property type="protein sequence ID" value="KAI3707918.1"/>
    <property type="molecule type" value="Genomic_DNA"/>
</dbReference>
<dbReference type="Proteomes" id="UP001055811">
    <property type="component" value="Linkage Group LG07"/>
</dbReference>
<proteinExistence type="predicted"/>
<comment type="caution">
    <text evidence="1">The sequence shown here is derived from an EMBL/GenBank/DDBJ whole genome shotgun (WGS) entry which is preliminary data.</text>
</comment>